<evidence type="ECO:0000259" key="3">
    <source>
        <dbReference type="Pfam" id="PF19295"/>
    </source>
</evidence>
<evidence type="ECO:0000259" key="2">
    <source>
        <dbReference type="Pfam" id="PF01458"/>
    </source>
</evidence>
<gene>
    <name evidence="4" type="primary">sufD</name>
    <name evidence="4" type="ORF">PS691_02575</name>
</gene>
<evidence type="ECO:0000256" key="1">
    <source>
        <dbReference type="ARBA" id="ARBA00043967"/>
    </source>
</evidence>
<protein>
    <submittedName>
        <fullName evidence="4">FeS cluster assembly protein SufD</fullName>
    </submittedName>
</protein>
<dbReference type="EMBL" id="CABVHQ010000022">
    <property type="protein sequence ID" value="VVO00286.1"/>
    <property type="molecule type" value="Genomic_DNA"/>
</dbReference>
<dbReference type="NCBIfam" id="TIGR01981">
    <property type="entry name" value="sufD"/>
    <property type="match status" value="1"/>
</dbReference>
<evidence type="ECO:0000313" key="5">
    <source>
        <dbReference type="Proteomes" id="UP000337909"/>
    </source>
</evidence>
<dbReference type="GO" id="GO:0016226">
    <property type="term" value="P:iron-sulfur cluster assembly"/>
    <property type="evidence" value="ECO:0007669"/>
    <property type="project" value="InterPro"/>
</dbReference>
<dbReference type="RefSeq" id="WP_150642567.1">
    <property type="nucleotide sequence ID" value="NZ_CABVHQ010000022.1"/>
</dbReference>
<comment type="similarity">
    <text evidence="1">Belongs to the iron-sulfur cluster assembly SufBD family.</text>
</comment>
<accession>A0A5E7C7P1</accession>
<dbReference type="PANTHER" id="PTHR43575">
    <property type="entry name" value="PROTEIN ABCI7, CHLOROPLASTIC"/>
    <property type="match status" value="1"/>
</dbReference>
<evidence type="ECO:0000313" key="4">
    <source>
        <dbReference type="EMBL" id="VVO00286.1"/>
    </source>
</evidence>
<dbReference type="InterPro" id="IPR037284">
    <property type="entry name" value="SUF_FeS_clus_asmbl_SufBD_sf"/>
</dbReference>
<dbReference type="SUPFAM" id="SSF101960">
    <property type="entry name" value="Stabilizer of iron transporter SufD"/>
    <property type="match status" value="1"/>
</dbReference>
<dbReference type="Pfam" id="PF19295">
    <property type="entry name" value="SufBD_N"/>
    <property type="match status" value="1"/>
</dbReference>
<dbReference type="InterPro" id="IPR045595">
    <property type="entry name" value="SufBD_N"/>
</dbReference>
<proteinExistence type="inferred from homology"/>
<dbReference type="InterPro" id="IPR011542">
    <property type="entry name" value="SUF_FeS_clus_asmbl_SufD"/>
</dbReference>
<dbReference type="InterPro" id="IPR000825">
    <property type="entry name" value="SUF_FeS_clus_asmbl_SufBD_core"/>
</dbReference>
<dbReference type="OrthoDB" id="9768262at2"/>
<sequence>MTSAPNTAGTAFLAQLEATANDRQPAWLRELRRAAFQWVAEHGFPTAKDEAWKYTRVAPILETPFQPARPGASRGLSDASIEQRIGNYGGPRLVFVNGYFAAEFSVLEALPPDSRVTHFATLLRADSGTLEAPFSHAFRTQPQAFTALNAALAEDGALVQIPAHTTVEAPIHLVFLSIPGATPLITHPRALVRVGAGSRATLVESHLGGEGEVYFSNAVSEVVLDAGAALEHYTLQNESTAAFHVALLSVRQAEGSHFAAHSWALGAALARQEVRVALEGPGAEVALNGLYLPRGKQHLDNQTTIEHLAPRCTSRELYKGVIDERGHGVFDGRIIVRPGAMKTDASQTNKNLLLSTLAQINTQPRLEIFADDVKCAHGATVGQLDEQALFYLRSRGISLAAARSMLTFAFVSEMLELIDLEPLRADVERLVAAQLRSLEVSP</sequence>
<name>A0A5E7C7P1_PSEFL</name>
<dbReference type="Proteomes" id="UP000337909">
    <property type="component" value="Unassembled WGS sequence"/>
</dbReference>
<dbReference type="PANTHER" id="PTHR43575:SF1">
    <property type="entry name" value="PROTEIN ABCI7, CHLOROPLASTIC"/>
    <property type="match status" value="1"/>
</dbReference>
<feature type="domain" description="SUF system FeS cluster assembly SufBD N-terminal" evidence="3">
    <location>
        <begin position="17"/>
        <end position="172"/>
    </location>
</feature>
<dbReference type="InterPro" id="IPR055346">
    <property type="entry name" value="Fe-S_cluster_assembly_SufBD"/>
</dbReference>
<reference evidence="4 5" key="1">
    <citation type="submission" date="2019-09" db="EMBL/GenBank/DDBJ databases">
        <authorList>
            <person name="Chandra G."/>
            <person name="Truman W A."/>
        </authorList>
    </citation>
    <scope>NUCLEOTIDE SEQUENCE [LARGE SCALE GENOMIC DNA]</scope>
    <source>
        <strain evidence="4">PS691</strain>
    </source>
</reference>
<organism evidence="4 5">
    <name type="scientific">Pseudomonas fluorescens</name>
    <dbReference type="NCBI Taxonomy" id="294"/>
    <lineage>
        <taxon>Bacteria</taxon>
        <taxon>Pseudomonadati</taxon>
        <taxon>Pseudomonadota</taxon>
        <taxon>Gammaproteobacteria</taxon>
        <taxon>Pseudomonadales</taxon>
        <taxon>Pseudomonadaceae</taxon>
        <taxon>Pseudomonas</taxon>
    </lineage>
</organism>
<feature type="domain" description="SUF system FeS cluster assembly SufBD core" evidence="2">
    <location>
        <begin position="185"/>
        <end position="410"/>
    </location>
</feature>
<dbReference type="AlphaFoldDB" id="A0A5E7C7P1"/>
<dbReference type="Pfam" id="PF01458">
    <property type="entry name" value="SUFBD_core"/>
    <property type="match status" value="1"/>
</dbReference>